<feature type="chain" id="PRO_5002579499" description="Polysaccharide biosynthesis protein GumN" evidence="1">
    <location>
        <begin position="25"/>
        <end position="327"/>
    </location>
</feature>
<gene>
    <name evidence="2" type="ORF">AAW00_03535</name>
</gene>
<dbReference type="RefSeq" id="WP_047002912.1">
    <property type="nucleotide sequence ID" value="NZ_LBHB01000001.1"/>
</dbReference>
<keyword evidence="3" id="KW-1185">Reference proteome</keyword>
<dbReference type="OrthoDB" id="9806326at2"/>
<organism evidence="2 3">
    <name type="scientific">Aurantiacibacter luteus</name>
    <dbReference type="NCBI Taxonomy" id="1581420"/>
    <lineage>
        <taxon>Bacteria</taxon>
        <taxon>Pseudomonadati</taxon>
        <taxon>Pseudomonadota</taxon>
        <taxon>Alphaproteobacteria</taxon>
        <taxon>Sphingomonadales</taxon>
        <taxon>Erythrobacteraceae</taxon>
        <taxon>Aurantiacibacter</taxon>
    </lineage>
</organism>
<evidence type="ECO:0000313" key="3">
    <source>
        <dbReference type="Proteomes" id="UP000053464"/>
    </source>
</evidence>
<dbReference type="Proteomes" id="UP000053464">
    <property type="component" value="Unassembled WGS sequence"/>
</dbReference>
<dbReference type="PANTHER" id="PTHR40590">
    <property type="entry name" value="CYTOPLASMIC PROTEIN-RELATED"/>
    <property type="match status" value="1"/>
</dbReference>
<evidence type="ECO:0000256" key="1">
    <source>
        <dbReference type="SAM" id="SignalP"/>
    </source>
</evidence>
<evidence type="ECO:0008006" key="4">
    <source>
        <dbReference type="Google" id="ProtNLM"/>
    </source>
</evidence>
<dbReference type="PATRIC" id="fig|1581420.6.peg.716"/>
<dbReference type="CDD" id="cd14789">
    <property type="entry name" value="Tiki"/>
    <property type="match status" value="1"/>
</dbReference>
<dbReference type="STRING" id="1581420.AAW00_03535"/>
<keyword evidence="1" id="KW-0732">Signal</keyword>
<reference evidence="2 3" key="1">
    <citation type="submission" date="2015-04" db="EMBL/GenBank/DDBJ databases">
        <title>The draft genome sequence of Erythrobacter luteus KA37.</title>
        <authorList>
            <person name="Zhuang L."/>
            <person name="Liu Y."/>
            <person name="Shao Z."/>
        </authorList>
    </citation>
    <scope>NUCLEOTIDE SEQUENCE [LARGE SCALE GENOMIC DNA]</scope>
    <source>
        <strain evidence="2 3">KA37</strain>
    </source>
</reference>
<sequence>MARTLSRIALALTSLFLAATPLAAQDTGGRVAEEADRYAFHQDYEPAPALWKLSDEDTTIYMLGTIHALPEGFRWRSAQLNSIIAEVDGLVLETTDYAEYEGAIDLDAKFTHRVANRVPTSQRLSPEGAAQWRRLIERSGADFEAFDNLPVLSAMLSMGYGPVGSNPSSTEYGVETVLEGDFLETNRPIESIEDSGAVMYSLLRLDDDAIIADLDAKLLAWRGKSVEQFYDADYVDARGDDYWADEHRWARGEVQDHFDIGFGDGAIGRAFNAMLLDRRNTAWAQWLDERLDSPGTILLAVGSGHFEGDVSLLAKLRERGLTAERIN</sequence>
<dbReference type="EMBL" id="LBHB01000001">
    <property type="protein sequence ID" value="KLE35510.1"/>
    <property type="molecule type" value="Genomic_DNA"/>
</dbReference>
<proteinExistence type="predicted"/>
<feature type="signal peptide" evidence="1">
    <location>
        <begin position="1"/>
        <end position="24"/>
    </location>
</feature>
<dbReference type="AlphaFoldDB" id="A0A0G9MXT6"/>
<protein>
    <recommendedName>
        <fullName evidence="4">Polysaccharide biosynthesis protein GumN</fullName>
    </recommendedName>
</protein>
<evidence type="ECO:0000313" key="2">
    <source>
        <dbReference type="EMBL" id="KLE35510.1"/>
    </source>
</evidence>
<name>A0A0G9MXT6_9SPHN</name>
<dbReference type="Pfam" id="PF01963">
    <property type="entry name" value="TraB_PrgY_gumN"/>
    <property type="match status" value="1"/>
</dbReference>
<accession>A0A0G9MXT6</accession>
<comment type="caution">
    <text evidence="2">The sequence shown here is derived from an EMBL/GenBank/DDBJ whole genome shotgun (WGS) entry which is preliminary data.</text>
</comment>
<dbReference type="InterPro" id="IPR002816">
    <property type="entry name" value="TraB/PrgY/GumN_fam"/>
</dbReference>
<dbReference type="InterPro" id="IPR047111">
    <property type="entry name" value="YbaP-like"/>
</dbReference>
<dbReference type="PANTHER" id="PTHR40590:SF1">
    <property type="entry name" value="CYTOPLASMIC PROTEIN"/>
    <property type="match status" value="1"/>
</dbReference>